<evidence type="ECO:0000256" key="3">
    <source>
        <dbReference type="ARBA" id="ARBA00022801"/>
    </source>
</evidence>
<dbReference type="PROSITE" id="PS00523">
    <property type="entry name" value="SULFATASE_1"/>
    <property type="match status" value="1"/>
</dbReference>
<keyword evidence="7" id="KW-1185">Reference proteome</keyword>
<dbReference type="Gene3D" id="3.40.720.10">
    <property type="entry name" value="Alkaline Phosphatase, subunit A"/>
    <property type="match status" value="1"/>
</dbReference>
<evidence type="ECO:0000313" key="6">
    <source>
        <dbReference type="EMBL" id="MCM2373447.1"/>
    </source>
</evidence>
<reference evidence="6 7" key="1">
    <citation type="journal article" date="2022" name="Syst. Appl. Microbiol.">
        <title>Rhodopirellula aestuarii sp. nov., a novel member of the genus Rhodopirellula isolated from brackish sediments collected in the Tagus River estuary, Portugal.</title>
        <authorList>
            <person name="Vitorino I.R."/>
            <person name="Klimek D."/>
            <person name="Calusinska M."/>
            <person name="Lobo-da-Cunha A."/>
            <person name="Vasconcelos V."/>
            <person name="Lage O.M."/>
        </authorList>
    </citation>
    <scope>NUCLEOTIDE SEQUENCE [LARGE SCALE GENOMIC DNA]</scope>
    <source>
        <strain evidence="6 7">ICT_H3.1</strain>
    </source>
</reference>
<dbReference type="InterPro" id="IPR000917">
    <property type="entry name" value="Sulfatase_N"/>
</dbReference>
<dbReference type="InterPro" id="IPR024607">
    <property type="entry name" value="Sulfatase_CS"/>
</dbReference>
<comment type="caution">
    <text evidence="6">The sequence shown here is derived from an EMBL/GenBank/DDBJ whole genome shotgun (WGS) entry which is preliminary data.</text>
</comment>
<dbReference type="Pfam" id="PF00884">
    <property type="entry name" value="Sulfatase"/>
    <property type="match status" value="1"/>
</dbReference>
<proteinExistence type="inferred from homology"/>
<evidence type="ECO:0000313" key="7">
    <source>
        <dbReference type="Proteomes" id="UP001202961"/>
    </source>
</evidence>
<dbReference type="PANTHER" id="PTHR42693">
    <property type="entry name" value="ARYLSULFATASE FAMILY MEMBER"/>
    <property type="match status" value="1"/>
</dbReference>
<feature type="domain" description="Sulfatase N-terminal" evidence="5">
    <location>
        <begin position="34"/>
        <end position="349"/>
    </location>
</feature>
<dbReference type="RefSeq" id="WP_250931203.1">
    <property type="nucleotide sequence ID" value="NZ_JAMQBK010000061.1"/>
</dbReference>
<accession>A0ABT0U949</accession>
<dbReference type="InterPro" id="IPR017850">
    <property type="entry name" value="Alkaline_phosphatase_core_sf"/>
</dbReference>
<keyword evidence="3" id="KW-0378">Hydrolase</keyword>
<protein>
    <submittedName>
        <fullName evidence="6">Arylsulfatase</fullName>
    </submittedName>
</protein>
<keyword evidence="4" id="KW-0106">Calcium</keyword>
<comment type="similarity">
    <text evidence="1">Belongs to the sulfatase family.</text>
</comment>
<dbReference type="InterPro" id="IPR050738">
    <property type="entry name" value="Sulfatase"/>
</dbReference>
<dbReference type="PROSITE" id="PS00149">
    <property type="entry name" value="SULFATASE_2"/>
    <property type="match status" value="1"/>
</dbReference>
<evidence type="ECO:0000256" key="2">
    <source>
        <dbReference type="ARBA" id="ARBA00022723"/>
    </source>
</evidence>
<evidence type="ECO:0000256" key="1">
    <source>
        <dbReference type="ARBA" id="ARBA00008779"/>
    </source>
</evidence>
<evidence type="ECO:0000259" key="5">
    <source>
        <dbReference type="Pfam" id="PF00884"/>
    </source>
</evidence>
<dbReference type="CDD" id="cd16146">
    <property type="entry name" value="ARS_like"/>
    <property type="match status" value="1"/>
</dbReference>
<keyword evidence="2" id="KW-0479">Metal-binding</keyword>
<dbReference type="PANTHER" id="PTHR42693:SF53">
    <property type="entry name" value="ENDO-4-O-SULFATASE"/>
    <property type="match status" value="1"/>
</dbReference>
<dbReference type="EMBL" id="JAMQBK010000061">
    <property type="protein sequence ID" value="MCM2373447.1"/>
    <property type="molecule type" value="Genomic_DNA"/>
</dbReference>
<dbReference type="SUPFAM" id="SSF53649">
    <property type="entry name" value="Alkaline phosphatase-like"/>
    <property type="match status" value="1"/>
</dbReference>
<dbReference type="Gene3D" id="3.30.1120.10">
    <property type="match status" value="1"/>
</dbReference>
<dbReference type="Proteomes" id="UP001202961">
    <property type="component" value="Unassembled WGS sequence"/>
</dbReference>
<name>A0ABT0U949_9BACT</name>
<evidence type="ECO:0000256" key="4">
    <source>
        <dbReference type="ARBA" id="ARBA00022837"/>
    </source>
</evidence>
<gene>
    <name evidence="6" type="ORF">NB063_22780</name>
</gene>
<organism evidence="6 7">
    <name type="scientific">Aporhodopirellula aestuarii</name>
    <dbReference type="NCBI Taxonomy" id="2950107"/>
    <lineage>
        <taxon>Bacteria</taxon>
        <taxon>Pseudomonadati</taxon>
        <taxon>Planctomycetota</taxon>
        <taxon>Planctomycetia</taxon>
        <taxon>Pirellulales</taxon>
        <taxon>Pirellulaceae</taxon>
        <taxon>Aporhodopirellula</taxon>
    </lineage>
</organism>
<sequence length="594" mass="66668">MKLRTSTESAWFLIAALVVAQAIVGSEFAAADRPNVILIMTDDQGYGDLSCHGNPILSTPNLDRLHSESVRLTDFHVSPLCAPTRAGVMTGRYPARTGAYRAGSGRSLMHPDEVTIANIFDAAGYATGMIGKWHLGDNAPHRPQDRGFQDVVWHRSGEVGQASDYWGNDYFDDTYERNGSMERFEGYCTDVWFSESIRFIEENRHRPFFLYLATNAPHRPYLVDPQWSEPYRGIANWSDGDQFYGMIANVDHNLGVLRERLEALGLAENTILVFMTDNGTECGGHFEGLDSEAIEGFNAGMRGKSLSIYEGGHRVPFFIRWPDGGIEGGRDCSSLAAHIDVLPTIAELCEIEVSHHDHLDGISFAKQLTDDGPSPHRDHLVVQLHGGPYFDETPKPWEYACVLKDRWRLINGSELYDIEKDPAQRTDVASSHSDVVAEMRERYVTFWELVSRQMFPVAIDIGNPADNPTTLCSQDWYLKKGIPPSNFASIKELPRVVGPWNVNVYQAGLYRLTLRQLPVEADRPVVAVRARVKIAGHQYDADVLPDSRGVKFEMILPAGQTQLWTYLFDENGRAGGAYFTEVERLTHTPRTERK</sequence>